<evidence type="ECO:0008006" key="12">
    <source>
        <dbReference type="Google" id="ProtNLM"/>
    </source>
</evidence>
<dbReference type="InterPro" id="IPR036427">
    <property type="entry name" value="Bromodomain-like_sf"/>
</dbReference>
<feature type="region of interest" description="Disordered" evidence="8">
    <location>
        <begin position="780"/>
        <end position="847"/>
    </location>
</feature>
<dbReference type="Gene3D" id="1.20.1270.220">
    <property type="match status" value="1"/>
</dbReference>
<evidence type="ECO:0000256" key="1">
    <source>
        <dbReference type="ARBA" id="ARBA00004123"/>
    </source>
</evidence>
<feature type="compositionally biased region" description="Polar residues" evidence="8">
    <location>
        <begin position="787"/>
        <end position="810"/>
    </location>
</feature>
<keyword evidence="2" id="KW-0805">Transcription regulation</keyword>
<dbReference type="GO" id="GO:0009409">
    <property type="term" value="P:response to cold"/>
    <property type="evidence" value="ECO:0007669"/>
    <property type="project" value="EnsemblPlants"/>
</dbReference>
<keyword evidence="6" id="KW-0539">Nucleus</keyword>
<dbReference type="PROSITE" id="PS51525">
    <property type="entry name" value="NET"/>
    <property type="match status" value="1"/>
</dbReference>
<evidence type="ECO:0000256" key="4">
    <source>
        <dbReference type="ARBA" id="ARBA00023117"/>
    </source>
</evidence>
<dbReference type="Gramene" id="MELO3C026222.2.1">
    <property type="protein sequence ID" value="MELO3C026222.2.1"/>
    <property type="gene ID" value="MELO3C026222.2"/>
</dbReference>
<dbReference type="GO" id="GO:0009737">
    <property type="term" value="P:response to abscisic acid"/>
    <property type="evidence" value="ECO:0007669"/>
    <property type="project" value="EnsemblPlants"/>
</dbReference>
<feature type="domain" description="NET" evidence="10">
    <location>
        <begin position="349"/>
        <end position="430"/>
    </location>
</feature>
<evidence type="ECO:0000259" key="10">
    <source>
        <dbReference type="PROSITE" id="PS51525"/>
    </source>
</evidence>
<keyword evidence="3" id="KW-0175">Coiled coil</keyword>
<evidence type="ECO:0000256" key="7">
    <source>
        <dbReference type="PROSITE-ProRule" id="PRU00035"/>
    </source>
</evidence>
<evidence type="ECO:0000256" key="3">
    <source>
        <dbReference type="ARBA" id="ARBA00023054"/>
    </source>
</evidence>
<dbReference type="GO" id="GO:0005634">
    <property type="term" value="C:nucleus"/>
    <property type="evidence" value="ECO:0007669"/>
    <property type="project" value="UniProtKB-SubCell"/>
</dbReference>
<evidence type="ECO:0000256" key="2">
    <source>
        <dbReference type="ARBA" id="ARBA00023015"/>
    </source>
</evidence>
<dbReference type="CDD" id="cd05506">
    <property type="entry name" value="Bromo_plant1"/>
    <property type="match status" value="1"/>
</dbReference>
<evidence type="ECO:0000313" key="11">
    <source>
        <dbReference type="EnsemblPlants" id="MELO3C026222.2.1"/>
    </source>
</evidence>
<organism evidence="11">
    <name type="scientific">Cucumis melo</name>
    <name type="common">Muskmelon</name>
    <dbReference type="NCBI Taxonomy" id="3656"/>
    <lineage>
        <taxon>Eukaryota</taxon>
        <taxon>Viridiplantae</taxon>
        <taxon>Streptophyta</taxon>
        <taxon>Embryophyta</taxon>
        <taxon>Tracheophyta</taxon>
        <taxon>Spermatophyta</taxon>
        <taxon>Magnoliopsida</taxon>
        <taxon>eudicotyledons</taxon>
        <taxon>Gunneridae</taxon>
        <taxon>Pentapetalae</taxon>
        <taxon>rosids</taxon>
        <taxon>fabids</taxon>
        <taxon>Cucurbitales</taxon>
        <taxon>Cucurbitaceae</taxon>
        <taxon>Benincaseae</taxon>
        <taxon>Cucumis</taxon>
    </lineage>
</organism>
<dbReference type="PRINTS" id="PR00503">
    <property type="entry name" value="BROMODOMAIN"/>
</dbReference>
<dbReference type="InterPro" id="IPR027353">
    <property type="entry name" value="NET_dom"/>
</dbReference>
<feature type="compositionally biased region" description="Low complexity" evidence="8">
    <location>
        <begin position="493"/>
        <end position="518"/>
    </location>
</feature>
<dbReference type="GO" id="GO:0045892">
    <property type="term" value="P:negative regulation of DNA-templated transcription"/>
    <property type="evidence" value="ECO:0007669"/>
    <property type="project" value="EnsemblPlants"/>
</dbReference>
<dbReference type="Pfam" id="PF17035">
    <property type="entry name" value="BET"/>
    <property type="match status" value="1"/>
</dbReference>
<dbReference type="Gene3D" id="1.20.920.10">
    <property type="entry name" value="Bromodomain-like"/>
    <property type="match status" value="1"/>
</dbReference>
<dbReference type="InterPro" id="IPR038336">
    <property type="entry name" value="NET_sf"/>
</dbReference>
<reference evidence="11" key="1">
    <citation type="submission" date="2023-03" db="UniProtKB">
        <authorList>
            <consortium name="EnsemblPlants"/>
        </authorList>
    </citation>
    <scope>IDENTIFICATION</scope>
</reference>
<evidence type="ECO:0000256" key="5">
    <source>
        <dbReference type="ARBA" id="ARBA00023163"/>
    </source>
</evidence>
<feature type="domain" description="Bromo" evidence="9">
    <location>
        <begin position="216"/>
        <end position="288"/>
    </location>
</feature>
<evidence type="ECO:0000259" key="9">
    <source>
        <dbReference type="PROSITE" id="PS50014"/>
    </source>
</evidence>
<feature type="region of interest" description="Disordered" evidence="8">
    <location>
        <begin position="443"/>
        <end position="518"/>
    </location>
</feature>
<protein>
    <recommendedName>
        <fullName evidence="12">Transcription factor GTE10</fullName>
    </recommendedName>
</protein>
<dbReference type="PROSITE" id="PS50014">
    <property type="entry name" value="BROMODOMAIN_2"/>
    <property type="match status" value="1"/>
</dbReference>
<dbReference type="InterPro" id="IPR037377">
    <property type="entry name" value="GTE_bromo"/>
</dbReference>
<feature type="region of interest" description="Disordered" evidence="8">
    <location>
        <begin position="313"/>
        <end position="352"/>
    </location>
</feature>
<dbReference type="PANTHER" id="PTHR46136">
    <property type="entry name" value="TRANSCRIPTION FACTOR GTE8"/>
    <property type="match status" value="1"/>
</dbReference>
<keyword evidence="4 7" id="KW-0103">Bromodomain</keyword>
<dbReference type="SMART" id="SM00297">
    <property type="entry name" value="BROMO"/>
    <property type="match status" value="1"/>
</dbReference>
<dbReference type="AlphaFoldDB" id="A0A9I9E0S7"/>
<feature type="region of interest" description="Disordered" evidence="8">
    <location>
        <begin position="142"/>
        <end position="193"/>
    </location>
</feature>
<dbReference type="SUPFAM" id="SSF47370">
    <property type="entry name" value="Bromodomain"/>
    <property type="match status" value="1"/>
</dbReference>
<sequence length="847" mass="94258">MAPTVPIEFAGQKESRKYSLSQAMGKSRKYSKGLSFGFVPDYRHAVETVGESEGFGSSGRMDTGISTLDDSRAIKRKRISMNADGYDCFGAPLQVFSLSTLSRSERKDLELRLKLELEQVRLLQKRASNISSIFAVSSSSNIQSSSDQHRGAPPETLNRLNEVSVPPAKKPVPSGRNAPSAKRSSSGRFESAKPAAVSASSTASLKQCEQLLQRLMSHTFGWVFNTPVDVVKLNIPDYFTVIKHPMDLGTVKSKLTAGEYAHPLDFAADVRLTFSNAMTYNPPANDVHTMAKTLSKFFEVRWKTIEKKFPMTTEEQRQVPSATTVPKEAESALPVPPPKKTKFPTNDPDVQPNSVVKVMTDQEKHKLSVELEALLGELPESIIDFLKAHSSNPQAGEDEIEIDIDALSDDTLFALRRLLDDYMTEKQKCTKAEPCVVELHNESGFSNSSMPPSKGNDPIDEDVDILGGNDPPVSSYPPIEIEKDAVRRDSKCSNSSSSSSESGSSSSDSGSESLSGSESNAAKALDSNVAPKFVWNFPPSAATILSAYNSWLEHWCCKFWLEHWFCKFERLPFIYGIRVSSKFNDEILCSETNVDQKQCELDEENEIGLVDHTTEANTNTIEPDSYQEEGKNENIVIKGFILSSSMLNIIGESAPSKRQVSPDRLYRAALLRNRFADTILKAREKALEKGDKRDPEKVRMEREELERQQREEKARLQAEAKAAEDARRKAEAEAAAEAKKKRELDREAARQALLKMEKTVDINENSQFMEDLEMLRASNDELLPNFTEESSPEHSQNGFGSFKLQGSNPLEQLGLYMKVDEEDEEEESEPPQSVNKAANDVEEGEID</sequence>
<feature type="compositionally biased region" description="Acidic residues" evidence="8">
    <location>
        <begin position="820"/>
        <end position="829"/>
    </location>
</feature>
<feature type="compositionally biased region" description="Low complexity" evidence="8">
    <location>
        <begin position="163"/>
        <end position="174"/>
    </location>
</feature>
<dbReference type="Pfam" id="PF00439">
    <property type="entry name" value="Bromodomain"/>
    <property type="match status" value="1"/>
</dbReference>
<dbReference type="EnsemblPlants" id="MELO3C026222.2.1">
    <property type="protein sequence ID" value="MELO3C026222.2.1"/>
    <property type="gene ID" value="MELO3C026222.2"/>
</dbReference>
<dbReference type="PANTHER" id="PTHR46136:SF33">
    <property type="entry name" value="TRANSCRIPTION FACTOR GTE10"/>
    <property type="match status" value="1"/>
</dbReference>
<dbReference type="InterPro" id="IPR001487">
    <property type="entry name" value="Bromodomain"/>
</dbReference>
<keyword evidence="5" id="KW-0804">Transcription</keyword>
<dbReference type="GO" id="GO:0051365">
    <property type="term" value="P:cellular response to potassium ion starvation"/>
    <property type="evidence" value="ECO:0007669"/>
    <property type="project" value="EnsemblPlants"/>
</dbReference>
<dbReference type="GO" id="GO:0009651">
    <property type="term" value="P:response to salt stress"/>
    <property type="evidence" value="ECO:0007669"/>
    <property type="project" value="EnsemblPlants"/>
</dbReference>
<feature type="compositionally biased region" description="Basic and acidic residues" evidence="8">
    <location>
        <begin position="480"/>
        <end position="491"/>
    </location>
</feature>
<dbReference type="InterPro" id="IPR052442">
    <property type="entry name" value="Env_Response_Regulator"/>
</dbReference>
<dbReference type="FunFam" id="1.20.920.10:FF:000050">
    <property type="entry name" value="Transcription factor GTE4"/>
    <property type="match status" value="1"/>
</dbReference>
<comment type="subcellular location">
    <subcellularLocation>
        <location evidence="1">Nucleus</location>
    </subcellularLocation>
</comment>
<name>A0A9I9E0S7_CUCME</name>
<evidence type="ECO:0000256" key="8">
    <source>
        <dbReference type="SAM" id="MobiDB-lite"/>
    </source>
</evidence>
<proteinExistence type="predicted"/>
<accession>A0A9I9E0S7</accession>
<evidence type="ECO:0000256" key="6">
    <source>
        <dbReference type="ARBA" id="ARBA00023242"/>
    </source>
</evidence>
<feature type="region of interest" description="Disordered" evidence="8">
    <location>
        <begin position="686"/>
        <end position="744"/>
    </location>
</feature>